<dbReference type="EMBL" id="JAHVJA010000014">
    <property type="protein sequence ID" value="MBY6141799.1"/>
    <property type="molecule type" value="Genomic_DNA"/>
</dbReference>
<evidence type="ECO:0008006" key="5">
    <source>
        <dbReference type="Google" id="ProtNLM"/>
    </source>
</evidence>
<feature type="transmembrane region" description="Helical" evidence="2">
    <location>
        <begin position="156"/>
        <end position="183"/>
    </location>
</feature>
<reference evidence="3 4" key="1">
    <citation type="submission" date="2021-06" db="EMBL/GenBank/DDBJ databases">
        <title>50 bacteria genomes isolated from Dapeng, Shenzhen, China.</title>
        <authorList>
            <person name="Zheng W."/>
            <person name="Yu S."/>
            <person name="Huang Y."/>
        </authorList>
    </citation>
    <scope>NUCLEOTIDE SEQUENCE [LARGE SCALE GENOMIC DNA]</scope>
    <source>
        <strain evidence="3 4">DP1N14-2</strain>
    </source>
</reference>
<keyword evidence="2" id="KW-0812">Transmembrane</keyword>
<dbReference type="RefSeq" id="WP_222509757.1">
    <property type="nucleotide sequence ID" value="NZ_JAHVJA010000014.1"/>
</dbReference>
<keyword evidence="2" id="KW-0472">Membrane</keyword>
<evidence type="ECO:0000313" key="3">
    <source>
        <dbReference type="EMBL" id="MBY6141799.1"/>
    </source>
</evidence>
<gene>
    <name evidence="3" type="ORF">KUV26_20370</name>
</gene>
<evidence type="ECO:0000256" key="2">
    <source>
        <dbReference type="SAM" id="Phobius"/>
    </source>
</evidence>
<comment type="caution">
    <text evidence="3">The sequence shown here is derived from an EMBL/GenBank/DDBJ whole genome shotgun (WGS) entry which is preliminary data.</text>
</comment>
<evidence type="ECO:0000256" key="1">
    <source>
        <dbReference type="SAM" id="MobiDB-lite"/>
    </source>
</evidence>
<sequence>MRRTEEEDKGCAASRFQGATKVTLLKESSMAKDLNNADNNEDTETKPDPGDGKKAAKVDLSDIQRDFQLYKMKAAYRQKIVNGQVMFATLMLIIAGSIGWYVSVGGFRLSESVATLLDQNLNALFSLGPAFLGGLFGAVGRSLLTGDVMAENMGGILGAGFIAVISILSFESGLISIVAEAYFADGRVDSASAEGVIASVDGGGVYASMLLSIVTGMFAYNLFSMMQRAADKASS</sequence>
<name>A0ABS7NKQ8_9RHOB</name>
<accession>A0ABS7NKQ8</accession>
<evidence type="ECO:0000313" key="4">
    <source>
        <dbReference type="Proteomes" id="UP000766629"/>
    </source>
</evidence>
<keyword evidence="4" id="KW-1185">Reference proteome</keyword>
<organism evidence="3 4">
    <name type="scientific">Leisingera daeponensis</name>
    <dbReference type="NCBI Taxonomy" id="405746"/>
    <lineage>
        <taxon>Bacteria</taxon>
        <taxon>Pseudomonadati</taxon>
        <taxon>Pseudomonadota</taxon>
        <taxon>Alphaproteobacteria</taxon>
        <taxon>Rhodobacterales</taxon>
        <taxon>Roseobacteraceae</taxon>
        <taxon>Leisingera</taxon>
    </lineage>
</organism>
<feature type="transmembrane region" description="Helical" evidence="2">
    <location>
        <begin position="203"/>
        <end position="223"/>
    </location>
</feature>
<proteinExistence type="predicted"/>
<feature type="transmembrane region" description="Helical" evidence="2">
    <location>
        <begin position="123"/>
        <end position="144"/>
    </location>
</feature>
<feature type="region of interest" description="Disordered" evidence="1">
    <location>
        <begin position="28"/>
        <end position="55"/>
    </location>
</feature>
<protein>
    <recommendedName>
        <fullName evidence="5">MotA/TolQ/ExbB proton channel domain-containing protein</fullName>
    </recommendedName>
</protein>
<feature type="compositionally biased region" description="Basic and acidic residues" evidence="1">
    <location>
        <begin position="43"/>
        <end position="55"/>
    </location>
</feature>
<keyword evidence="2" id="KW-1133">Transmembrane helix</keyword>
<feature type="transmembrane region" description="Helical" evidence="2">
    <location>
        <begin position="80"/>
        <end position="103"/>
    </location>
</feature>
<dbReference type="Proteomes" id="UP000766629">
    <property type="component" value="Unassembled WGS sequence"/>
</dbReference>